<dbReference type="InterPro" id="IPR008927">
    <property type="entry name" value="6-PGluconate_DH-like_C_sf"/>
</dbReference>
<dbReference type="PANTHER" id="PTHR43362">
    <property type="entry name" value="MANNITOL DEHYDROGENASE DSF1-RELATED"/>
    <property type="match status" value="1"/>
</dbReference>
<dbReference type="Pfam" id="PF08125">
    <property type="entry name" value="Mannitol_dh_C"/>
    <property type="match status" value="1"/>
</dbReference>
<evidence type="ECO:0000313" key="3">
    <source>
        <dbReference type="Proteomes" id="UP000617681"/>
    </source>
</evidence>
<dbReference type="Proteomes" id="UP000617681">
    <property type="component" value="Chromosome"/>
</dbReference>
<evidence type="ECO:0000313" key="2">
    <source>
        <dbReference type="EMBL" id="QRP70726.1"/>
    </source>
</evidence>
<name>A0AAX1L8H6_9CORY</name>
<sequence length="143" mass="16026">MTFATQAVLSGSFSFSHASLEPVRGTHDASDRIPKWLLPVVRENLKHDRKVTLSAAIIASWARYTEGVDEEGEPITIVDRMADRLHATAQGNKDNIFAFLEDDEVFGEEAHDERFRKPYAAVLESLHEIGSAKTVERLIADEF</sequence>
<dbReference type="PANTHER" id="PTHR43362:SF1">
    <property type="entry name" value="MANNITOL DEHYDROGENASE 2-RELATED"/>
    <property type="match status" value="1"/>
</dbReference>
<dbReference type="InterPro" id="IPR050988">
    <property type="entry name" value="Mannitol_DH/Oxidoreductase"/>
</dbReference>
<proteinExistence type="predicted"/>
<dbReference type="EMBL" id="CP069534">
    <property type="protein sequence ID" value="QRP70726.1"/>
    <property type="molecule type" value="Genomic_DNA"/>
</dbReference>
<accession>A0AAX1L8H6</accession>
<feature type="domain" description="Mannitol dehydrogenase C-terminal" evidence="1">
    <location>
        <begin position="28"/>
        <end position="117"/>
    </location>
</feature>
<dbReference type="GO" id="GO:0016616">
    <property type="term" value="F:oxidoreductase activity, acting on the CH-OH group of donors, NAD or NADP as acceptor"/>
    <property type="evidence" value="ECO:0007669"/>
    <property type="project" value="TreeGrafter"/>
</dbReference>
<dbReference type="AlphaFoldDB" id="A0AAX1L8H6"/>
<protein>
    <recommendedName>
        <fullName evidence="1">Mannitol dehydrogenase C-terminal domain-containing protein</fullName>
    </recommendedName>
</protein>
<dbReference type="RefSeq" id="WP_005392997.1">
    <property type="nucleotide sequence ID" value="NZ_CP069534.1"/>
</dbReference>
<evidence type="ECO:0000259" key="1">
    <source>
        <dbReference type="Pfam" id="PF08125"/>
    </source>
</evidence>
<reference evidence="2" key="1">
    <citation type="submission" date="2021-02" db="EMBL/GenBank/DDBJ databases">
        <title>FDA dAtabase for Regulatory Grade micrObial Sequences (FDA-ARGOS): Supporting development and validation of Infectious Disease Dx tests.</title>
        <authorList>
            <person name="Sproer C."/>
            <person name="Gronow S."/>
            <person name="Severitt S."/>
            <person name="Schroder I."/>
            <person name="Tallon L."/>
            <person name="Sadzewicz L."/>
            <person name="Zhao X."/>
            <person name="Boylan J."/>
            <person name="Ott S."/>
            <person name="Bowen H."/>
            <person name="Vavikolanu K."/>
            <person name="Mehta A."/>
            <person name="Aluvathingal J."/>
            <person name="Nadendla S."/>
            <person name="Lowell S."/>
            <person name="Myers T."/>
            <person name="Yan Y."/>
            <person name="Sichtig H."/>
        </authorList>
    </citation>
    <scope>NUCLEOTIDE SEQUENCE</scope>
    <source>
        <strain evidence="2">FDAARGOS_1191</strain>
    </source>
</reference>
<dbReference type="InterPro" id="IPR013118">
    <property type="entry name" value="Mannitol_DH_C"/>
</dbReference>
<gene>
    <name evidence="2" type="ORF">I6J21_00680</name>
</gene>
<dbReference type="InterPro" id="IPR013328">
    <property type="entry name" value="6PGD_dom2"/>
</dbReference>
<organism evidence="2 3">
    <name type="scientific">Corynebacterium glucuronolyticum</name>
    <dbReference type="NCBI Taxonomy" id="39791"/>
    <lineage>
        <taxon>Bacteria</taxon>
        <taxon>Bacillati</taxon>
        <taxon>Actinomycetota</taxon>
        <taxon>Actinomycetes</taxon>
        <taxon>Mycobacteriales</taxon>
        <taxon>Corynebacteriaceae</taxon>
        <taxon>Corynebacterium</taxon>
    </lineage>
</organism>
<dbReference type="SUPFAM" id="SSF48179">
    <property type="entry name" value="6-phosphogluconate dehydrogenase C-terminal domain-like"/>
    <property type="match status" value="1"/>
</dbReference>
<dbReference type="Gene3D" id="1.10.1040.10">
    <property type="entry name" value="N-(1-d-carboxylethyl)-l-norvaline Dehydrogenase, domain 2"/>
    <property type="match status" value="1"/>
</dbReference>